<dbReference type="GO" id="GO:0043565">
    <property type="term" value="F:sequence-specific DNA binding"/>
    <property type="evidence" value="ECO:0007669"/>
    <property type="project" value="TreeGrafter"/>
</dbReference>
<organism evidence="6 7">
    <name type="scientific">Thalassospira lucentensis</name>
    <dbReference type="NCBI Taxonomy" id="168935"/>
    <lineage>
        <taxon>Bacteria</taxon>
        <taxon>Pseudomonadati</taxon>
        <taxon>Pseudomonadota</taxon>
        <taxon>Alphaproteobacteria</taxon>
        <taxon>Rhodospirillales</taxon>
        <taxon>Thalassospiraceae</taxon>
        <taxon>Thalassospira</taxon>
    </lineage>
</organism>
<dbReference type="Pfam" id="PF03466">
    <property type="entry name" value="LysR_substrate"/>
    <property type="match status" value="1"/>
</dbReference>
<evidence type="ECO:0000256" key="3">
    <source>
        <dbReference type="ARBA" id="ARBA00023125"/>
    </source>
</evidence>
<dbReference type="SUPFAM" id="SSF53850">
    <property type="entry name" value="Periplasmic binding protein-like II"/>
    <property type="match status" value="1"/>
</dbReference>
<comment type="similarity">
    <text evidence="1">Belongs to the LysR transcriptional regulatory family.</text>
</comment>
<dbReference type="InterPro" id="IPR058163">
    <property type="entry name" value="LysR-type_TF_proteobact-type"/>
</dbReference>
<dbReference type="InterPro" id="IPR011991">
    <property type="entry name" value="ArsR-like_HTH"/>
</dbReference>
<protein>
    <submittedName>
        <fullName evidence="6">LysR family transcriptional regulator</fullName>
    </submittedName>
</protein>
<dbReference type="AlphaFoldDB" id="A0A154L7X1"/>
<dbReference type="GO" id="GO:0006351">
    <property type="term" value="P:DNA-templated transcription"/>
    <property type="evidence" value="ECO:0007669"/>
    <property type="project" value="TreeGrafter"/>
</dbReference>
<feature type="domain" description="HTH lysR-type" evidence="5">
    <location>
        <begin position="6"/>
        <end position="63"/>
    </location>
</feature>
<evidence type="ECO:0000313" key="7">
    <source>
        <dbReference type="Proteomes" id="UP000076335"/>
    </source>
</evidence>
<dbReference type="InterPro" id="IPR000847">
    <property type="entry name" value="LysR_HTH_N"/>
</dbReference>
<dbReference type="EMBL" id="LPVY01000005">
    <property type="protein sequence ID" value="KZB66807.1"/>
    <property type="molecule type" value="Genomic_DNA"/>
</dbReference>
<dbReference type="FunFam" id="1.10.10.10:FF:000001">
    <property type="entry name" value="LysR family transcriptional regulator"/>
    <property type="match status" value="1"/>
</dbReference>
<dbReference type="Gene3D" id="1.10.10.10">
    <property type="entry name" value="Winged helix-like DNA-binding domain superfamily/Winged helix DNA-binding domain"/>
    <property type="match status" value="1"/>
</dbReference>
<dbReference type="InterPro" id="IPR036390">
    <property type="entry name" value="WH_DNA-bd_sf"/>
</dbReference>
<dbReference type="CDD" id="cd00090">
    <property type="entry name" value="HTH_ARSR"/>
    <property type="match status" value="1"/>
</dbReference>
<keyword evidence="2" id="KW-0805">Transcription regulation</keyword>
<evidence type="ECO:0000313" key="6">
    <source>
        <dbReference type="EMBL" id="KZB66807.1"/>
    </source>
</evidence>
<dbReference type="GO" id="GO:0003700">
    <property type="term" value="F:DNA-binding transcription factor activity"/>
    <property type="evidence" value="ECO:0007669"/>
    <property type="project" value="InterPro"/>
</dbReference>
<keyword evidence="3" id="KW-0238">DNA-binding</keyword>
<dbReference type="PRINTS" id="PR00039">
    <property type="entry name" value="HTHLYSR"/>
</dbReference>
<evidence type="ECO:0000256" key="2">
    <source>
        <dbReference type="ARBA" id="ARBA00023015"/>
    </source>
</evidence>
<keyword evidence="4" id="KW-0804">Transcription</keyword>
<accession>A0A154L7X1</accession>
<reference evidence="6 7" key="1">
    <citation type="submission" date="2015-12" db="EMBL/GenBank/DDBJ databases">
        <title>Genome sequence of Thalassospira lucentensis MCCC 1A02072.</title>
        <authorList>
            <person name="Lu L."/>
            <person name="Lai Q."/>
            <person name="Shao Z."/>
            <person name="Qian P."/>
        </authorList>
    </citation>
    <scope>NUCLEOTIDE SEQUENCE [LARGE SCALE GENOMIC DNA]</scope>
    <source>
        <strain evidence="6 7">MCCC 1A02072</strain>
    </source>
</reference>
<comment type="caution">
    <text evidence="6">The sequence shown here is derived from an EMBL/GenBank/DDBJ whole genome shotgun (WGS) entry which is preliminary data.</text>
</comment>
<proteinExistence type="inferred from homology"/>
<dbReference type="RefSeq" id="WP_062950122.1">
    <property type="nucleotide sequence ID" value="NZ_LPVY01000005.1"/>
</dbReference>
<dbReference type="PROSITE" id="PS50931">
    <property type="entry name" value="HTH_LYSR"/>
    <property type="match status" value="1"/>
</dbReference>
<dbReference type="PANTHER" id="PTHR30537">
    <property type="entry name" value="HTH-TYPE TRANSCRIPTIONAL REGULATOR"/>
    <property type="match status" value="1"/>
</dbReference>
<evidence type="ECO:0000256" key="1">
    <source>
        <dbReference type="ARBA" id="ARBA00009437"/>
    </source>
</evidence>
<dbReference type="Gene3D" id="3.40.190.10">
    <property type="entry name" value="Periplasmic binding protein-like II"/>
    <property type="match status" value="2"/>
</dbReference>
<dbReference type="OrthoDB" id="9794694at2"/>
<gene>
    <name evidence="6" type="ORF">AUP42_14845</name>
</gene>
<evidence type="ECO:0000256" key="4">
    <source>
        <dbReference type="ARBA" id="ARBA00023163"/>
    </source>
</evidence>
<dbReference type="SUPFAM" id="SSF46785">
    <property type="entry name" value="Winged helix' DNA-binding domain"/>
    <property type="match status" value="1"/>
</dbReference>
<dbReference type="InterPro" id="IPR005119">
    <property type="entry name" value="LysR_subst-bd"/>
</dbReference>
<dbReference type="Proteomes" id="UP000076335">
    <property type="component" value="Unassembled WGS sequence"/>
</dbReference>
<name>A0A154L7X1_9PROT</name>
<dbReference type="InterPro" id="IPR036388">
    <property type="entry name" value="WH-like_DNA-bd_sf"/>
</dbReference>
<sequence length="313" mass="34781">MRRKLPPLRALVAFEATARHQSVKAAAEELHVTQSAISHQLRQLEECLGVVLFVRKGRGLSLTKSAIQLLPRLTEALDGIADITGEVGPDKGKAIRIGALATPALTVLLNELGGLQARMPSDIPVQFRKIEFDDDLDPLEIDIALQIAPKDLPGLDGWVTELLTPEIYNAFAAPEWLEKRGLDPCNINVGSLGPRDILLIDSDSEQFSQIANWFDQAAFSLDDCWTFSHHIWALEAARAGQGIVASTDVVARNFVDRGELVPLNFPDFVSHWWYRLLIRPAREKDPAVIATANWIRELINPHTASLKRKMLKK</sequence>
<evidence type="ECO:0000259" key="5">
    <source>
        <dbReference type="PROSITE" id="PS50931"/>
    </source>
</evidence>
<dbReference type="Pfam" id="PF00126">
    <property type="entry name" value="HTH_1"/>
    <property type="match status" value="1"/>
</dbReference>
<dbReference type="PANTHER" id="PTHR30537:SF74">
    <property type="entry name" value="HTH-TYPE TRANSCRIPTIONAL REGULATOR TRPI"/>
    <property type="match status" value="1"/>
</dbReference>